<dbReference type="Gene3D" id="3.10.150.10">
    <property type="entry name" value="DNA Polymerase III, subunit A, domain 2"/>
    <property type="match status" value="1"/>
</dbReference>
<dbReference type="Pfam" id="PF02768">
    <property type="entry name" value="DNA_pol3_beta_3"/>
    <property type="match status" value="1"/>
</dbReference>
<gene>
    <name evidence="14" type="ORF">AVDCRST_MAG87-583</name>
</gene>
<sequence length="380" mass="41147">MRLSCLQENLQRALGRVSRAVASRTALPVLSNVLLATDEGRLRIAATNLEIGVTTWIEADIQEEGRITIDARLLNEFVNTLPPGSVELSIESARLALLLQSGRDKGSINGIDAEDFPVIATITDDSTVFEVDAQQIRELISLVEFAAASDDSRPVLAGVLTRFEQDQIMLASADGFRMAVNEATLGAPVEGRHDIIVPARSYRELARIIGDFDGKLRLAITPNRSQIMARVGDTEWVSRLIDGTFPDVKQIVPKEFVTRLDLNREALLNAVRRASYFARENNDVVRLVIAPGEDDLTPGSVEVSANAAERGNSHSFVDASVSGTEVQIAFNGRYLADVLSVLKNGQVTLGLNGTTQAGIVRPSGSESYTHVIMPMVIGGQ</sequence>
<evidence type="ECO:0000256" key="2">
    <source>
        <dbReference type="ARBA" id="ARBA00010752"/>
    </source>
</evidence>
<dbReference type="InterPro" id="IPR022634">
    <property type="entry name" value="DNA_polIII_beta_N"/>
</dbReference>
<evidence type="ECO:0000259" key="13">
    <source>
        <dbReference type="Pfam" id="PF02768"/>
    </source>
</evidence>
<keyword evidence="9" id="KW-0238">DNA-binding</keyword>
<keyword evidence="8 10" id="KW-0239">DNA-directed DNA polymerase</keyword>
<dbReference type="PIRSF" id="PIRSF000804">
    <property type="entry name" value="DNA_pol_III_b"/>
    <property type="match status" value="1"/>
</dbReference>
<dbReference type="Gene3D" id="3.70.10.10">
    <property type="match status" value="1"/>
</dbReference>
<dbReference type="Pfam" id="PF02767">
    <property type="entry name" value="DNA_pol3_beta_2"/>
    <property type="match status" value="1"/>
</dbReference>
<feature type="domain" description="DNA polymerase III beta sliding clamp central" evidence="12">
    <location>
        <begin position="131"/>
        <end position="247"/>
    </location>
</feature>
<accession>A0A6J4UGD3</accession>
<keyword evidence="5 10" id="KW-0808">Transferase</keyword>
<evidence type="ECO:0000313" key="14">
    <source>
        <dbReference type="EMBL" id="CAA9547314.1"/>
    </source>
</evidence>
<dbReference type="GO" id="GO:0005737">
    <property type="term" value="C:cytoplasm"/>
    <property type="evidence" value="ECO:0007669"/>
    <property type="project" value="UniProtKB-SubCell"/>
</dbReference>
<dbReference type="Pfam" id="PF00712">
    <property type="entry name" value="DNA_pol3_beta"/>
    <property type="match status" value="1"/>
</dbReference>
<proteinExistence type="inferred from homology"/>
<dbReference type="InterPro" id="IPR046938">
    <property type="entry name" value="DNA_clamp_sf"/>
</dbReference>
<dbReference type="EMBL" id="CADCWJ010000143">
    <property type="protein sequence ID" value="CAA9547314.1"/>
    <property type="molecule type" value="Genomic_DNA"/>
</dbReference>
<feature type="domain" description="DNA polymerase III beta sliding clamp C-terminal" evidence="13">
    <location>
        <begin position="249"/>
        <end position="375"/>
    </location>
</feature>
<evidence type="ECO:0000256" key="9">
    <source>
        <dbReference type="ARBA" id="ARBA00023125"/>
    </source>
</evidence>
<keyword evidence="4 10" id="KW-0963">Cytoplasm</keyword>
<evidence type="ECO:0000256" key="3">
    <source>
        <dbReference type="ARBA" id="ARBA00021035"/>
    </source>
</evidence>
<dbReference type="PANTHER" id="PTHR30478:SF0">
    <property type="entry name" value="BETA SLIDING CLAMP"/>
    <property type="match status" value="1"/>
</dbReference>
<keyword evidence="6 10" id="KW-0548">Nucleotidyltransferase</keyword>
<evidence type="ECO:0000256" key="5">
    <source>
        <dbReference type="ARBA" id="ARBA00022679"/>
    </source>
</evidence>
<evidence type="ECO:0000256" key="8">
    <source>
        <dbReference type="ARBA" id="ARBA00022932"/>
    </source>
</evidence>
<dbReference type="CDD" id="cd00140">
    <property type="entry name" value="beta_clamp"/>
    <property type="match status" value="1"/>
</dbReference>
<dbReference type="SUPFAM" id="SSF55979">
    <property type="entry name" value="DNA clamp"/>
    <property type="match status" value="3"/>
</dbReference>
<reference evidence="14" key="1">
    <citation type="submission" date="2020-02" db="EMBL/GenBank/DDBJ databases">
        <authorList>
            <person name="Meier V. D."/>
        </authorList>
    </citation>
    <scope>NUCLEOTIDE SEQUENCE</scope>
    <source>
        <strain evidence="14">AVDCRST_MAG87</strain>
    </source>
</reference>
<dbReference type="SMART" id="SM00480">
    <property type="entry name" value="POL3Bc"/>
    <property type="match status" value="1"/>
</dbReference>
<dbReference type="GO" id="GO:0006271">
    <property type="term" value="P:DNA strand elongation involved in DNA replication"/>
    <property type="evidence" value="ECO:0007669"/>
    <property type="project" value="TreeGrafter"/>
</dbReference>
<comment type="similarity">
    <text evidence="2 10">Belongs to the beta sliding clamp family.</text>
</comment>
<comment type="function">
    <text evidence="10">Confers DNA tethering and processivity to DNA polymerases and other proteins. Acts as a clamp, forming a ring around DNA (a reaction catalyzed by the clamp-loading complex) which diffuses in an ATP-independent manner freely and bidirectionally along dsDNA. Initially characterized for its ability to contact the catalytic subunit of DNA polymerase III (Pol III), a complex, multichain enzyme responsible for most of the replicative synthesis in bacteria; Pol III exhibits 3'-5' exonuclease proofreading activity. The beta chain is required for initiation of replication as well as for processivity of DNA replication.</text>
</comment>
<dbReference type="AlphaFoldDB" id="A0A6J4UGD3"/>
<dbReference type="GO" id="GO:0009360">
    <property type="term" value="C:DNA polymerase III complex"/>
    <property type="evidence" value="ECO:0007669"/>
    <property type="project" value="InterPro"/>
</dbReference>
<evidence type="ECO:0000259" key="12">
    <source>
        <dbReference type="Pfam" id="PF02767"/>
    </source>
</evidence>
<feature type="domain" description="DNA polymerase III beta sliding clamp N-terminal" evidence="11">
    <location>
        <begin position="1"/>
        <end position="119"/>
    </location>
</feature>
<comment type="subcellular location">
    <subcellularLocation>
        <location evidence="1 10">Cytoplasm</location>
    </subcellularLocation>
</comment>
<evidence type="ECO:0000259" key="11">
    <source>
        <dbReference type="Pfam" id="PF00712"/>
    </source>
</evidence>
<dbReference type="GO" id="GO:0003677">
    <property type="term" value="F:DNA binding"/>
    <property type="evidence" value="ECO:0007669"/>
    <property type="project" value="UniProtKB-UniRule"/>
</dbReference>
<evidence type="ECO:0000256" key="7">
    <source>
        <dbReference type="ARBA" id="ARBA00022705"/>
    </source>
</evidence>
<name>A0A6J4UGD3_9BACT</name>
<dbReference type="GO" id="GO:0003887">
    <property type="term" value="F:DNA-directed DNA polymerase activity"/>
    <property type="evidence" value="ECO:0007669"/>
    <property type="project" value="UniProtKB-UniRule"/>
</dbReference>
<evidence type="ECO:0000256" key="1">
    <source>
        <dbReference type="ARBA" id="ARBA00004496"/>
    </source>
</evidence>
<comment type="subunit">
    <text evidence="10">Forms a ring-shaped head-to-tail homodimer around DNA.</text>
</comment>
<organism evidence="14">
    <name type="scientific">uncultured Thermomicrobiales bacterium</name>
    <dbReference type="NCBI Taxonomy" id="1645740"/>
    <lineage>
        <taxon>Bacteria</taxon>
        <taxon>Pseudomonadati</taxon>
        <taxon>Thermomicrobiota</taxon>
        <taxon>Thermomicrobia</taxon>
        <taxon>Thermomicrobiales</taxon>
        <taxon>environmental samples</taxon>
    </lineage>
</organism>
<evidence type="ECO:0000256" key="10">
    <source>
        <dbReference type="PIRNR" id="PIRNR000804"/>
    </source>
</evidence>
<evidence type="ECO:0000256" key="6">
    <source>
        <dbReference type="ARBA" id="ARBA00022695"/>
    </source>
</evidence>
<protein>
    <recommendedName>
        <fullName evidence="3 10">Beta sliding clamp</fullName>
    </recommendedName>
</protein>
<dbReference type="PANTHER" id="PTHR30478">
    <property type="entry name" value="DNA POLYMERASE III SUBUNIT BETA"/>
    <property type="match status" value="1"/>
</dbReference>
<keyword evidence="7 10" id="KW-0235">DNA replication</keyword>
<dbReference type="GO" id="GO:0008408">
    <property type="term" value="F:3'-5' exonuclease activity"/>
    <property type="evidence" value="ECO:0007669"/>
    <property type="project" value="InterPro"/>
</dbReference>
<evidence type="ECO:0000256" key="4">
    <source>
        <dbReference type="ARBA" id="ARBA00022490"/>
    </source>
</evidence>
<dbReference type="NCBIfam" id="TIGR00663">
    <property type="entry name" value="dnan"/>
    <property type="match status" value="1"/>
</dbReference>
<dbReference type="InterPro" id="IPR022637">
    <property type="entry name" value="DNA_polIII_beta_cen"/>
</dbReference>
<dbReference type="InterPro" id="IPR001001">
    <property type="entry name" value="DNA_polIII_beta"/>
</dbReference>
<dbReference type="InterPro" id="IPR022635">
    <property type="entry name" value="DNA_polIII_beta_C"/>
</dbReference>